<dbReference type="Gene3D" id="3.50.50.60">
    <property type="entry name" value="FAD/NAD(P)-binding domain"/>
    <property type="match status" value="1"/>
</dbReference>
<evidence type="ECO:0000256" key="1">
    <source>
        <dbReference type="ARBA" id="ARBA00007992"/>
    </source>
</evidence>
<gene>
    <name evidence="8" type="ORF">DM02DRAFT_668089</name>
</gene>
<keyword evidence="4" id="KW-0560">Oxidoreductase</keyword>
<keyword evidence="3" id="KW-0274">FAD</keyword>
<evidence type="ECO:0000256" key="3">
    <source>
        <dbReference type="ARBA" id="ARBA00022827"/>
    </source>
</evidence>
<evidence type="ECO:0000313" key="8">
    <source>
        <dbReference type="EMBL" id="PVI05742.1"/>
    </source>
</evidence>
<dbReference type="PRINTS" id="PR00420">
    <property type="entry name" value="RNGMNOXGNASE"/>
</dbReference>
<feature type="signal peptide" evidence="6">
    <location>
        <begin position="1"/>
        <end position="16"/>
    </location>
</feature>
<evidence type="ECO:0000256" key="4">
    <source>
        <dbReference type="ARBA" id="ARBA00023002"/>
    </source>
</evidence>
<keyword evidence="6" id="KW-0732">Signal</keyword>
<dbReference type="EMBL" id="KZ805312">
    <property type="protein sequence ID" value="PVI05742.1"/>
    <property type="molecule type" value="Genomic_DNA"/>
</dbReference>
<dbReference type="OrthoDB" id="16820at2759"/>
<evidence type="ECO:0000256" key="5">
    <source>
        <dbReference type="ARBA" id="ARBA00023033"/>
    </source>
</evidence>
<dbReference type="Proteomes" id="UP000244855">
    <property type="component" value="Unassembled WGS sequence"/>
</dbReference>
<comment type="similarity">
    <text evidence="1">Belongs to the paxM FAD-dependent monooxygenase family.</text>
</comment>
<dbReference type="PANTHER" id="PTHR13789">
    <property type="entry name" value="MONOOXYGENASE"/>
    <property type="match status" value="1"/>
</dbReference>
<organism evidence="8 9">
    <name type="scientific">Periconia macrospinosa</name>
    <dbReference type="NCBI Taxonomy" id="97972"/>
    <lineage>
        <taxon>Eukaryota</taxon>
        <taxon>Fungi</taxon>
        <taxon>Dikarya</taxon>
        <taxon>Ascomycota</taxon>
        <taxon>Pezizomycotina</taxon>
        <taxon>Dothideomycetes</taxon>
        <taxon>Pleosporomycetidae</taxon>
        <taxon>Pleosporales</taxon>
        <taxon>Massarineae</taxon>
        <taxon>Periconiaceae</taxon>
        <taxon>Periconia</taxon>
    </lineage>
</organism>
<evidence type="ECO:0000313" key="9">
    <source>
        <dbReference type="Proteomes" id="UP000244855"/>
    </source>
</evidence>
<proteinExistence type="inferred from homology"/>
<sequence>MKIIIIGAGIAGLSTAIALAHSATEHDIILLESASRLAEVGAGIQLTAVATRQFLRWGLGPELLAVASIPTSWNLRRGSDGSILNRVPFKELEPTYGGPYVVIHRADLHRILHRHAVKKGARIELNSRVMQYGVEEGWVLLENGVRMQADLIVACDGINSMAREHLLKYLGEKHEDTVQPTGWAAYRAMVNVDDVKRDSLIAEIVAEHNGNCWADEDKLLMSYMVRDSGKLNLVFSHRDTVETGSWTQDQFLQELRNMSKGMDPRVQRLINLINAPITNWPVYAIRTLPTWTSKSGRFVLIGDAAHAMAFYLSMGVSMAVEDAAALAWVVERSTDSSQAISLASAMSLFVKVRKPRAELIRDASLHAAAILQLPPGPDRDIRDAAAMQDGLVGEASKQGNCLVDWKSYGIADRTIRDACYSYDVIADIEEQANTVGSQ</sequence>
<dbReference type="Pfam" id="PF01494">
    <property type="entry name" value="FAD_binding_3"/>
    <property type="match status" value="1"/>
</dbReference>
<dbReference type="AlphaFoldDB" id="A0A2V1E6H7"/>
<keyword evidence="9" id="KW-1185">Reference proteome</keyword>
<keyword evidence="2" id="KW-0285">Flavoprotein</keyword>
<evidence type="ECO:0000256" key="6">
    <source>
        <dbReference type="SAM" id="SignalP"/>
    </source>
</evidence>
<feature type="domain" description="FAD-binding" evidence="7">
    <location>
        <begin position="2"/>
        <end position="329"/>
    </location>
</feature>
<dbReference type="PANTHER" id="PTHR13789:SF306">
    <property type="entry name" value="HYDROXYLASE, PUTATIVE-RELATED"/>
    <property type="match status" value="1"/>
</dbReference>
<name>A0A2V1E6H7_9PLEO</name>
<dbReference type="STRING" id="97972.A0A2V1E6H7"/>
<dbReference type="SUPFAM" id="SSF51905">
    <property type="entry name" value="FAD/NAD(P)-binding domain"/>
    <property type="match status" value="1"/>
</dbReference>
<feature type="chain" id="PRO_5016119826" evidence="6">
    <location>
        <begin position="17"/>
        <end position="438"/>
    </location>
</feature>
<dbReference type="GO" id="GO:0004497">
    <property type="term" value="F:monooxygenase activity"/>
    <property type="evidence" value="ECO:0007669"/>
    <property type="project" value="UniProtKB-KW"/>
</dbReference>
<reference evidence="8 9" key="1">
    <citation type="journal article" date="2018" name="Sci. Rep.">
        <title>Comparative genomics provides insights into the lifestyle and reveals functional heterogeneity of dark septate endophytic fungi.</title>
        <authorList>
            <person name="Knapp D.G."/>
            <person name="Nemeth J.B."/>
            <person name="Barry K."/>
            <person name="Hainaut M."/>
            <person name="Henrissat B."/>
            <person name="Johnson J."/>
            <person name="Kuo A."/>
            <person name="Lim J.H.P."/>
            <person name="Lipzen A."/>
            <person name="Nolan M."/>
            <person name="Ohm R.A."/>
            <person name="Tamas L."/>
            <person name="Grigoriev I.V."/>
            <person name="Spatafora J.W."/>
            <person name="Nagy L.G."/>
            <person name="Kovacs G.M."/>
        </authorList>
    </citation>
    <scope>NUCLEOTIDE SEQUENCE [LARGE SCALE GENOMIC DNA]</scope>
    <source>
        <strain evidence="8 9">DSE2036</strain>
    </source>
</reference>
<dbReference type="InterPro" id="IPR036188">
    <property type="entry name" value="FAD/NAD-bd_sf"/>
</dbReference>
<dbReference type="InterPro" id="IPR050493">
    <property type="entry name" value="FAD-dep_Monooxygenase_BioMet"/>
</dbReference>
<evidence type="ECO:0000259" key="7">
    <source>
        <dbReference type="Pfam" id="PF01494"/>
    </source>
</evidence>
<accession>A0A2V1E6H7</accession>
<evidence type="ECO:0000256" key="2">
    <source>
        <dbReference type="ARBA" id="ARBA00022630"/>
    </source>
</evidence>
<dbReference type="GO" id="GO:0071949">
    <property type="term" value="F:FAD binding"/>
    <property type="evidence" value="ECO:0007669"/>
    <property type="project" value="InterPro"/>
</dbReference>
<keyword evidence="5" id="KW-0503">Monooxygenase</keyword>
<dbReference type="InterPro" id="IPR002938">
    <property type="entry name" value="FAD-bd"/>
</dbReference>
<dbReference type="SUPFAM" id="SSF54373">
    <property type="entry name" value="FAD-linked reductases, C-terminal domain"/>
    <property type="match status" value="1"/>
</dbReference>
<protein>
    <submittedName>
        <fullName evidence="8">Salicylate hydroxylase</fullName>
    </submittedName>
</protein>